<gene>
    <name evidence="2" type="ORF">Mal15_52640</name>
</gene>
<proteinExistence type="predicted"/>
<name>A0A5B9MQD6_9BACT</name>
<evidence type="ECO:0000313" key="3">
    <source>
        <dbReference type="Proteomes" id="UP000321353"/>
    </source>
</evidence>
<evidence type="ECO:0000313" key="2">
    <source>
        <dbReference type="EMBL" id="QEG01188.1"/>
    </source>
</evidence>
<keyword evidence="3" id="KW-1185">Reference proteome</keyword>
<feature type="region of interest" description="Disordered" evidence="1">
    <location>
        <begin position="226"/>
        <end position="275"/>
    </location>
</feature>
<dbReference type="KEGG" id="smam:Mal15_52640"/>
<feature type="compositionally biased region" description="Low complexity" evidence="1">
    <location>
        <begin position="326"/>
        <end position="341"/>
    </location>
</feature>
<dbReference type="AlphaFoldDB" id="A0A5B9MQD6"/>
<organism evidence="2 3">
    <name type="scientific">Stieleria maiorica</name>
    <dbReference type="NCBI Taxonomy" id="2795974"/>
    <lineage>
        <taxon>Bacteria</taxon>
        <taxon>Pseudomonadati</taxon>
        <taxon>Planctomycetota</taxon>
        <taxon>Planctomycetia</taxon>
        <taxon>Pirellulales</taxon>
        <taxon>Pirellulaceae</taxon>
        <taxon>Stieleria</taxon>
    </lineage>
</organism>
<reference evidence="2 3" key="1">
    <citation type="submission" date="2019-02" db="EMBL/GenBank/DDBJ databases">
        <title>Planctomycetal bacteria perform biofilm scaping via a novel small molecule.</title>
        <authorList>
            <person name="Jeske O."/>
            <person name="Boedeker C."/>
            <person name="Wiegand S."/>
            <person name="Breitling P."/>
            <person name="Kallscheuer N."/>
            <person name="Jogler M."/>
            <person name="Rohde M."/>
            <person name="Petersen J."/>
            <person name="Medema M.H."/>
            <person name="Surup F."/>
            <person name="Jogler C."/>
        </authorList>
    </citation>
    <scope>NUCLEOTIDE SEQUENCE [LARGE SCALE GENOMIC DNA]</scope>
    <source>
        <strain evidence="2 3">Mal15</strain>
    </source>
</reference>
<dbReference type="RefSeq" id="WP_167547040.1">
    <property type="nucleotide sequence ID" value="NZ_CP036264.1"/>
</dbReference>
<dbReference type="Proteomes" id="UP000321353">
    <property type="component" value="Chromosome"/>
</dbReference>
<protein>
    <submittedName>
        <fullName evidence="2">Uncharacterized protein</fullName>
    </submittedName>
</protein>
<feature type="region of interest" description="Disordered" evidence="1">
    <location>
        <begin position="389"/>
        <end position="410"/>
    </location>
</feature>
<feature type="compositionally biased region" description="Acidic residues" evidence="1">
    <location>
        <begin position="342"/>
        <end position="355"/>
    </location>
</feature>
<sequence length="496" mass="52878">MNQQRTLTLERLETRLALSAEAPLTLGTEPDGRSGDQGGLAALLKQIDILTSQRQEDLSSDRNASAPISGEKFLGSDAAVRLRVEIHDLDGRSVESAVTGGQYAAKVFVRDVRDFADSSAKAGGVFQAIIDLDFGDNARPAGPPIFSDGFPVLRQYGTLVGNALRGIGAVSDYAVGGGQAEQFLMAVPFVVEDPARPTLLNVAPSTSSTESMLLFGLNAPIPSSGIGTGSATLQPIPVEPSPPPQESPPPVDLSPVNPPDGHSGIDSGESLSPDPAITELASTLISFKPAGPIDLGRAADAAWFRLEMDDEDEDDEDLLELPMPQSVDPPTSGDDTTTSDAADSDQEEREADTEETGSTGLFFDERLFIEGAFVEPLLSPFRLQFQRYRETDSRETKAGPAADDPPMPERDPATWVDIAVILRPRAHGAKTGEAYVDVTGNQTRDRPDSADDVGREFAINFEIDPPRLPVVDRNLMQGSGEMAPLSRNTESDAKVD</sequence>
<feature type="compositionally biased region" description="Pro residues" evidence="1">
    <location>
        <begin position="237"/>
        <end position="258"/>
    </location>
</feature>
<dbReference type="EMBL" id="CP036264">
    <property type="protein sequence ID" value="QEG01188.1"/>
    <property type="molecule type" value="Genomic_DNA"/>
</dbReference>
<evidence type="ECO:0000256" key="1">
    <source>
        <dbReference type="SAM" id="MobiDB-lite"/>
    </source>
</evidence>
<feature type="region of interest" description="Disordered" evidence="1">
    <location>
        <begin position="320"/>
        <end position="359"/>
    </location>
</feature>
<accession>A0A5B9MQD6</accession>